<keyword evidence="2" id="KW-0732">Signal</keyword>
<feature type="region of interest" description="Disordered" evidence="1">
    <location>
        <begin position="484"/>
        <end position="508"/>
    </location>
</feature>
<sequence length="746" mass="77681">MEVCKLLFLLVVCCAAIVRAESDALNESNLPEGFIEASYEPLPTGIAVKETSMSGAASNENEEFIAETYESLPIGIAVKETSMSETSSETDELGELDEDDYTSLVVVTSYSFSVDIEYVTETPDATTLDSILMSIVQETETETVVVTSMSDTPTVTETVTLVNTQTSQLPDSTHTGLTSTVTPSSASVVSTATQIVTTTIVPPDSNIVATSTTTVTEYEDPTTPPVVTVTSTVFLSLTTSDFITQTGAGDTVTAETTEQITVTETETEYNTVTSYDVDIISSSPQVVVFDEGSEDELFAWEKNPQYASESPWPGKASSTSLYSMAPSLNYPVGMVSKETSMPGSSETTLFEITELPDGNQLEPASGNLVETETVYVTLSPNESNNVEESPAGPVTVTEKLDQSQDVVIVTPIIQVNLSQLGNEVQTVTNTVMSTISSEPTPSVSTVTETLGQSSPSVVTVTSVPPVTVTVGESTQPVGPVTVTVGESSQPAGPVTVTVGESSEPEADQVTSTVVETVKHTETEKVTQTAFATVGISMQNVGESSGWSMSGSSGQQQVGVVNNEPVQQVGHSTFVQTVVTASYDIVRVIGPSYTSTISMHMQQYSDGQAVGLGSDLISPPPVTSSAASAFIQTPYSTSNMLSLPTPTTPSIPSSNGAQGQVVVGGMIVGSSGSSSGGSFQYQGGSSNGSSQNVQSAGTQSAISGQQNAFNGQQNAFGGQQNAFGEQQNVAGGQQNAVGNQQYGPLIS</sequence>
<dbReference type="AlphaFoldDB" id="A0A9W8M119"/>
<keyword evidence="4" id="KW-1185">Reference proteome</keyword>
<feature type="compositionally biased region" description="Low complexity" evidence="1">
    <location>
        <begin position="673"/>
        <end position="694"/>
    </location>
</feature>
<proteinExistence type="predicted"/>
<feature type="signal peptide" evidence="2">
    <location>
        <begin position="1"/>
        <end position="20"/>
    </location>
</feature>
<gene>
    <name evidence="3" type="ORF">IWW36_002406</name>
</gene>
<name>A0A9W8M119_9FUNG</name>
<feature type="chain" id="PRO_5040731571" evidence="2">
    <location>
        <begin position="21"/>
        <end position="746"/>
    </location>
</feature>
<evidence type="ECO:0000256" key="2">
    <source>
        <dbReference type="SAM" id="SignalP"/>
    </source>
</evidence>
<protein>
    <submittedName>
        <fullName evidence="3">Uncharacterized protein</fullName>
    </submittedName>
</protein>
<organism evidence="3 4">
    <name type="scientific">Coemansia brasiliensis</name>
    <dbReference type="NCBI Taxonomy" id="2650707"/>
    <lineage>
        <taxon>Eukaryota</taxon>
        <taxon>Fungi</taxon>
        <taxon>Fungi incertae sedis</taxon>
        <taxon>Zoopagomycota</taxon>
        <taxon>Kickxellomycotina</taxon>
        <taxon>Kickxellomycetes</taxon>
        <taxon>Kickxellales</taxon>
        <taxon>Kickxellaceae</taxon>
        <taxon>Coemansia</taxon>
    </lineage>
</organism>
<dbReference type="EMBL" id="JANBUW010000061">
    <property type="protein sequence ID" value="KAJ2849740.1"/>
    <property type="molecule type" value="Genomic_DNA"/>
</dbReference>
<evidence type="ECO:0000313" key="3">
    <source>
        <dbReference type="EMBL" id="KAJ2849740.1"/>
    </source>
</evidence>
<reference evidence="3" key="1">
    <citation type="submission" date="2022-07" db="EMBL/GenBank/DDBJ databases">
        <title>Phylogenomic reconstructions and comparative analyses of Kickxellomycotina fungi.</title>
        <authorList>
            <person name="Reynolds N.K."/>
            <person name="Stajich J.E."/>
            <person name="Barry K."/>
            <person name="Grigoriev I.V."/>
            <person name="Crous P."/>
            <person name="Smith M.E."/>
        </authorList>
    </citation>
    <scope>NUCLEOTIDE SEQUENCE</scope>
    <source>
        <strain evidence="3">NRRL 1566</strain>
    </source>
</reference>
<evidence type="ECO:0000313" key="4">
    <source>
        <dbReference type="Proteomes" id="UP001139887"/>
    </source>
</evidence>
<accession>A0A9W8M119</accession>
<dbReference type="OrthoDB" id="5592143at2759"/>
<feature type="region of interest" description="Disordered" evidence="1">
    <location>
        <begin position="673"/>
        <end position="700"/>
    </location>
</feature>
<dbReference type="Proteomes" id="UP001139887">
    <property type="component" value="Unassembled WGS sequence"/>
</dbReference>
<comment type="caution">
    <text evidence="3">The sequence shown here is derived from an EMBL/GenBank/DDBJ whole genome shotgun (WGS) entry which is preliminary data.</text>
</comment>
<evidence type="ECO:0000256" key="1">
    <source>
        <dbReference type="SAM" id="MobiDB-lite"/>
    </source>
</evidence>